<comment type="caution">
    <text evidence="1">The sequence shown here is derived from an EMBL/GenBank/DDBJ whole genome shotgun (WGS) entry which is preliminary data.</text>
</comment>
<proteinExistence type="predicted"/>
<dbReference type="EMBL" id="RDBE01000007">
    <property type="protein sequence ID" value="RLV49180.1"/>
    <property type="molecule type" value="Genomic_DNA"/>
</dbReference>
<dbReference type="Proteomes" id="UP000281708">
    <property type="component" value="Unassembled WGS sequence"/>
</dbReference>
<gene>
    <name evidence="1" type="ORF">D9V37_11525</name>
</gene>
<evidence type="ECO:0000313" key="1">
    <source>
        <dbReference type="EMBL" id="RLV49180.1"/>
    </source>
</evidence>
<sequence>MSERPHHRPALPGRLAFEAVEGGPDPAQLREAAEQSAVALVRGTTEAATDDLVARVVALAETEGLDALAELWSGSPADSVAGSLWRLYLLRTWVHADPVRASTEFAAGRTATPVAEVVAGVADPPGPEEVRRLVDDVLAGVVRGEYADVLFRAAAFARVAAAGRTGADHAGDLSAARLLTLSQQLEQAGRLELADRL</sequence>
<organism evidence="1 2">
    <name type="scientific">Nocardioides mangrovicus</name>
    <dbReference type="NCBI Taxonomy" id="2478913"/>
    <lineage>
        <taxon>Bacteria</taxon>
        <taxon>Bacillati</taxon>
        <taxon>Actinomycetota</taxon>
        <taxon>Actinomycetes</taxon>
        <taxon>Propionibacteriales</taxon>
        <taxon>Nocardioidaceae</taxon>
        <taxon>Nocardioides</taxon>
    </lineage>
</organism>
<keyword evidence="2" id="KW-1185">Reference proteome</keyword>
<evidence type="ECO:0008006" key="3">
    <source>
        <dbReference type="Google" id="ProtNLM"/>
    </source>
</evidence>
<evidence type="ECO:0000313" key="2">
    <source>
        <dbReference type="Proteomes" id="UP000281708"/>
    </source>
</evidence>
<reference evidence="1 2" key="1">
    <citation type="submission" date="2018-10" db="EMBL/GenBank/DDBJ databases">
        <title>Marmoricola sp. 4Q3S-7 whole genome shotgun sequence.</title>
        <authorList>
            <person name="Li F."/>
        </authorList>
    </citation>
    <scope>NUCLEOTIDE SEQUENCE [LARGE SCALE GENOMIC DNA]</scope>
    <source>
        <strain evidence="1 2">4Q3S-7</strain>
    </source>
</reference>
<protein>
    <recommendedName>
        <fullName evidence="3">DNA-directed RNA polymerase subunit beta</fullName>
    </recommendedName>
</protein>
<dbReference type="OrthoDB" id="5188280at2"/>
<name>A0A3L8P161_9ACTN</name>
<accession>A0A3L8P161</accession>
<dbReference type="AlphaFoldDB" id="A0A3L8P161"/>
<dbReference type="RefSeq" id="WP_121806283.1">
    <property type="nucleotide sequence ID" value="NZ_RDBE01000007.1"/>
</dbReference>